<dbReference type="AlphaFoldDB" id="A0A1M4SXH9"/>
<dbReference type="PROSITE" id="PS01124">
    <property type="entry name" value="HTH_ARAC_FAMILY_2"/>
    <property type="match status" value="1"/>
</dbReference>
<keyword evidence="1" id="KW-0805">Transcription regulation</keyword>
<keyword evidence="2 5" id="KW-0238">DNA-binding</keyword>
<dbReference type="InterPro" id="IPR029062">
    <property type="entry name" value="Class_I_gatase-like"/>
</dbReference>
<dbReference type="PANTHER" id="PTHR46796">
    <property type="entry name" value="HTH-TYPE TRANSCRIPTIONAL ACTIVATOR RHAS-RELATED"/>
    <property type="match status" value="1"/>
</dbReference>
<dbReference type="InterPro" id="IPR009057">
    <property type="entry name" value="Homeodomain-like_sf"/>
</dbReference>
<dbReference type="RefSeq" id="WP_077316249.1">
    <property type="nucleotide sequence ID" value="NZ_FQUH01000001.1"/>
</dbReference>
<dbReference type="SUPFAM" id="SSF46689">
    <property type="entry name" value="Homeodomain-like"/>
    <property type="match status" value="2"/>
</dbReference>
<feature type="domain" description="HTH araC/xylS-type" evidence="4">
    <location>
        <begin position="219"/>
        <end position="317"/>
    </location>
</feature>
<gene>
    <name evidence="5" type="ORF">SAMN02745781_00183</name>
</gene>
<dbReference type="SUPFAM" id="SSF52317">
    <property type="entry name" value="Class I glutamine amidotransferase-like"/>
    <property type="match status" value="1"/>
</dbReference>
<dbReference type="InterPro" id="IPR050204">
    <property type="entry name" value="AraC_XylS_family_regulators"/>
</dbReference>
<keyword evidence="3" id="KW-0804">Transcription</keyword>
<dbReference type="Gene3D" id="3.40.50.880">
    <property type="match status" value="1"/>
</dbReference>
<organism evidence="5 6">
    <name type="scientific">Vibrio gazogenes DSM 21264 = NBRC 103151</name>
    <dbReference type="NCBI Taxonomy" id="1123492"/>
    <lineage>
        <taxon>Bacteria</taxon>
        <taxon>Pseudomonadati</taxon>
        <taxon>Pseudomonadota</taxon>
        <taxon>Gammaproteobacteria</taxon>
        <taxon>Vibrionales</taxon>
        <taxon>Vibrionaceae</taxon>
        <taxon>Vibrio</taxon>
    </lineage>
</organism>
<dbReference type="Pfam" id="PF12833">
    <property type="entry name" value="HTH_18"/>
    <property type="match status" value="1"/>
</dbReference>
<proteinExistence type="predicted"/>
<name>A0A1M4SXH9_VIBGA</name>
<dbReference type="GO" id="GO:0043565">
    <property type="term" value="F:sequence-specific DNA binding"/>
    <property type="evidence" value="ECO:0007669"/>
    <property type="project" value="InterPro"/>
</dbReference>
<dbReference type="InterPro" id="IPR018060">
    <property type="entry name" value="HTH_AraC"/>
</dbReference>
<evidence type="ECO:0000313" key="6">
    <source>
        <dbReference type="Proteomes" id="UP000184159"/>
    </source>
</evidence>
<evidence type="ECO:0000259" key="4">
    <source>
        <dbReference type="PROSITE" id="PS01124"/>
    </source>
</evidence>
<dbReference type="Gene3D" id="1.10.10.60">
    <property type="entry name" value="Homeodomain-like"/>
    <property type="match status" value="1"/>
</dbReference>
<dbReference type="GO" id="GO:0003700">
    <property type="term" value="F:DNA-binding transcription factor activity"/>
    <property type="evidence" value="ECO:0007669"/>
    <property type="project" value="InterPro"/>
</dbReference>
<reference evidence="6" key="1">
    <citation type="submission" date="2016-11" db="EMBL/GenBank/DDBJ databases">
        <authorList>
            <person name="Varghese N."/>
            <person name="Submissions S."/>
        </authorList>
    </citation>
    <scope>NUCLEOTIDE SEQUENCE [LARGE SCALE GENOMIC DNA]</scope>
    <source>
        <strain evidence="6">DSM 21264</strain>
    </source>
</reference>
<keyword evidence="6" id="KW-1185">Reference proteome</keyword>
<sequence>MINTDSSIYQVAIYLPDRYSWYAIGSLEAPFRAANDILGAEKFRCVYITPAEEQALANPSHLLNSIILSDTFDCDLLAVVSDSVPDEAVSALEKKKLQHFYQLGKTILASYAGVFWLAESGLLHHQSAAVHWSLMDRFSERYDSIELSDHLYERHDRLITTAGCAATLDCLVDFLEETEGKELAYAVSDQLCMDRIRPAQERQRLPFKQFGGDIQPRLTMAVELMENNLEEPLSTDEIAELVHISRRQLERLFKRYLDTMPARYYLQLRLKRARQLLLTTHTSIVQIGLLCGFSSGPHFSSAYKAYYHMTPREERSKMLQAK</sequence>
<dbReference type="Proteomes" id="UP000184159">
    <property type="component" value="Unassembled WGS sequence"/>
</dbReference>
<protein>
    <submittedName>
        <fullName evidence="5">Transcriptional regulator GlxA family, contains an amidase domain and an AraC-type DNA-binding HTH domain</fullName>
    </submittedName>
</protein>
<evidence type="ECO:0000256" key="3">
    <source>
        <dbReference type="ARBA" id="ARBA00023163"/>
    </source>
</evidence>
<accession>A0A1M4SXH9</accession>
<dbReference type="PANTHER" id="PTHR46796:SF13">
    <property type="entry name" value="HTH-TYPE TRANSCRIPTIONAL ACTIVATOR RHAS"/>
    <property type="match status" value="1"/>
</dbReference>
<evidence type="ECO:0000256" key="1">
    <source>
        <dbReference type="ARBA" id="ARBA00023015"/>
    </source>
</evidence>
<dbReference type="SMART" id="SM00342">
    <property type="entry name" value="HTH_ARAC"/>
    <property type="match status" value="1"/>
</dbReference>
<evidence type="ECO:0000256" key="2">
    <source>
        <dbReference type="ARBA" id="ARBA00023125"/>
    </source>
</evidence>
<dbReference type="EMBL" id="FQUH01000001">
    <property type="protein sequence ID" value="SHE36859.1"/>
    <property type="molecule type" value="Genomic_DNA"/>
</dbReference>
<evidence type="ECO:0000313" key="5">
    <source>
        <dbReference type="EMBL" id="SHE36859.1"/>
    </source>
</evidence>